<dbReference type="Proteomes" id="UP001642360">
    <property type="component" value="Unassembled WGS sequence"/>
</dbReference>
<organism evidence="2 3">
    <name type="scientific">Ilex paraguariensis</name>
    <name type="common">yerba mate</name>
    <dbReference type="NCBI Taxonomy" id="185542"/>
    <lineage>
        <taxon>Eukaryota</taxon>
        <taxon>Viridiplantae</taxon>
        <taxon>Streptophyta</taxon>
        <taxon>Embryophyta</taxon>
        <taxon>Tracheophyta</taxon>
        <taxon>Spermatophyta</taxon>
        <taxon>Magnoliopsida</taxon>
        <taxon>eudicotyledons</taxon>
        <taxon>Gunneridae</taxon>
        <taxon>Pentapetalae</taxon>
        <taxon>asterids</taxon>
        <taxon>campanulids</taxon>
        <taxon>Aquifoliales</taxon>
        <taxon>Aquifoliaceae</taxon>
        <taxon>Ilex</taxon>
    </lineage>
</organism>
<evidence type="ECO:0000256" key="1">
    <source>
        <dbReference type="SAM" id="MobiDB-lite"/>
    </source>
</evidence>
<name>A0ABC8QSV5_9AQUA</name>
<dbReference type="AlphaFoldDB" id="A0ABC8QSV5"/>
<sequence>MLTARARDPCARRIETSIEAPFGGVPGGKQGTRVGSGSTVEIRQASQRGKGVVNI</sequence>
<gene>
    <name evidence="2" type="ORF">ILEXP_LOCUS1560</name>
</gene>
<feature type="region of interest" description="Disordered" evidence="1">
    <location>
        <begin position="15"/>
        <end position="38"/>
    </location>
</feature>
<reference evidence="2 3" key="1">
    <citation type="submission" date="2024-02" db="EMBL/GenBank/DDBJ databases">
        <authorList>
            <person name="Vignale AGUSTIN F."/>
            <person name="Sosa J E."/>
            <person name="Modenutti C."/>
        </authorList>
    </citation>
    <scope>NUCLEOTIDE SEQUENCE [LARGE SCALE GENOMIC DNA]</scope>
</reference>
<accession>A0ABC8QSV5</accession>
<evidence type="ECO:0000313" key="3">
    <source>
        <dbReference type="Proteomes" id="UP001642360"/>
    </source>
</evidence>
<protein>
    <submittedName>
        <fullName evidence="2">Uncharacterized protein</fullName>
    </submittedName>
</protein>
<proteinExistence type="predicted"/>
<dbReference type="EMBL" id="CAUOFW020000536">
    <property type="protein sequence ID" value="CAK9134627.1"/>
    <property type="molecule type" value="Genomic_DNA"/>
</dbReference>
<keyword evidence="3" id="KW-1185">Reference proteome</keyword>
<comment type="caution">
    <text evidence="2">The sequence shown here is derived from an EMBL/GenBank/DDBJ whole genome shotgun (WGS) entry which is preliminary data.</text>
</comment>
<evidence type="ECO:0000313" key="2">
    <source>
        <dbReference type="EMBL" id="CAK9134627.1"/>
    </source>
</evidence>